<dbReference type="PANTHER" id="PTHR43380:SF1">
    <property type="entry name" value="2-OXOISOVALERATE DEHYDROGENASE SUBUNIT ALPHA, MITOCHONDRIAL"/>
    <property type="match status" value="1"/>
</dbReference>
<name>A0A1R0L165_9PSEU</name>
<evidence type="ECO:0000313" key="7">
    <source>
        <dbReference type="Proteomes" id="UP000187486"/>
    </source>
</evidence>
<sequence>MPSEHWTHPEPGDGPAAVSAQPSPEQVIAGLRATSEGGAELTQLLTPEGERVPSPRFDRYVDDIDTEALKGLYRDMVLVRRADREANAMQRQGQLGIWVPLLGQEAAQIGSGRALRKGDMAFPSYREHGVAYTRGVDLKEVLGIFRCTDHSGWDYQGHGFHPYTIVIGNQVLNAAGYAMGQKFEGKVGDDDGEATICYFGDGATSQGDVHEGFVWAAVYDAPLVFFCQNNQWAISEPTERQSRLPLYQRARGYGFPGIRVDGNDVLACLAVSRWALEECRHGNGPVLIEAFTYRMDAHTTTDDPTRYRLSDELEEWKLKDPIERVRAYLARGGGADQAFFDQVQADSDAFAAELRDYCFNMPEPPPERIFSNVYAESTPLLDAQREEFLSYLDGFVEAGEH</sequence>
<comment type="cofactor">
    <cofactor evidence="1">
        <name>thiamine diphosphate</name>
        <dbReference type="ChEBI" id="CHEBI:58937"/>
    </cofactor>
</comment>
<dbReference type="OrthoDB" id="9766715at2"/>
<dbReference type="Gene3D" id="3.40.50.970">
    <property type="match status" value="1"/>
</dbReference>
<keyword evidence="3" id="KW-0786">Thiamine pyrophosphate</keyword>
<dbReference type="RefSeq" id="WP_076156571.1">
    <property type="nucleotide sequence ID" value="NZ_JBEZVB010000085.1"/>
</dbReference>
<dbReference type="Proteomes" id="UP000187486">
    <property type="component" value="Unassembled WGS sequence"/>
</dbReference>
<reference evidence="6 7" key="1">
    <citation type="submission" date="2016-01" db="EMBL/GenBank/DDBJ databases">
        <title>Amycolatopsis coloradensis genome sequencing and assembly.</title>
        <authorList>
            <person name="Mayilraj S."/>
        </authorList>
    </citation>
    <scope>NUCLEOTIDE SEQUENCE [LARGE SCALE GENOMIC DNA]</scope>
    <source>
        <strain evidence="6 7">DSM 44225</strain>
    </source>
</reference>
<evidence type="ECO:0000313" key="6">
    <source>
        <dbReference type="EMBL" id="OLZ55642.1"/>
    </source>
</evidence>
<evidence type="ECO:0000256" key="2">
    <source>
        <dbReference type="ARBA" id="ARBA00023002"/>
    </source>
</evidence>
<dbReference type="InterPro" id="IPR017596">
    <property type="entry name" value="PdhA/BkdA"/>
</dbReference>
<dbReference type="InterPro" id="IPR050771">
    <property type="entry name" value="Alpha-ketoacid_DH_E1_comp"/>
</dbReference>
<comment type="caution">
    <text evidence="6">The sequence shown here is derived from an EMBL/GenBank/DDBJ whole genome shotgun (WGS) entry which is preliminary data.</text>
</comment>
<proteinExistence type="predicted"/>
<feature type="compositionally biased region" description="Basic and acidic residues" evidence="4">
    <location>
        <begin position="1"/>
        <end position="11"/>
    </location>
</feature>
<dbReference type="NCBIfam" id="TIGR03181">
    <property type="entry name" value="PDH_E1_alph_x"/>
    <property type="match status" value="1"/>
</dbReference>
<feature type="region of interest" description="Disordered" evidence="4">
    <location>
        <begin position="1"/>
        <end position="23"/>
    </location>
</feature>
<organism evidence="6 7">
    <name type="scientific">Amycolatopsis coloradensis</name>
    <dbReference type="NCBI Taxonomy" id="76021"/>
    <lineage>
        <taxon>Bacteria</taxon>
        <taxon>Bacillati</taxon>
        <taxon>Actinomycetota</taxon>
        <taxon>Actinomycetes</taxon>
        <taxon>Pseudonocardiales</taxon>
        <taxon>Pseudonocardiaceae</taxon>
        <taxon>Amycolatopsis</taxon>
    </lineage>
</organism>
<keyword evidence="6" id="KW-0670">Pyruvate</keyword>
<dbReference type="AlphaFoldDB" id="A0A1R0L165"/>
<dbReference type="EMBL" id="MQUQ01000003">
    <property type="protein sequence ID" value="OLZ55642.1"/>
    <property type="molecule type" value="Genomic_DNA"/>
</dbReference>
<dbReference type="GO" id="GO:0009083">
    <property type="term" value="P:branched-chain amino acid catabolic process"/>
    <property type="evidence" value="ECO:0007669"/>
    <property type="project" value="TreeGrafter"/>
</dbReference>
<evidence type="ECO:0000259" key="5">
    <source>
        <dbReference type="Pfam" id="PF00676"/>
    </source>
</evidence>
<accession>A0A1R0L165</accession>
<dbReference type="PANTHER" id="PTHR43380">
    <property type="entry name" value="2-OXOISOVALERATE DEHYDROGENASE SUBUNIT ALPHA, MITOCHONDRIAL"/>
    <property type="match status" value="1"/>
</dbReference>
<dbReference type="GO" id="GO:0000287">
    <property type="term" value="F:magnesium ion binding"/>
    <property type="evidence" value="ECO:0007669"/>
    <property type="project" value="UniProtKB-ARBA"/>
</dbReference>
<evidence type="ECO:0000256" key="1">
    <source>
        <dbReference type="ARBA" id="ARBA00001964"/>
    </source>
</evidence>
<dbReference type="InterPro" id="IPR029061">
    <property type="entry name" value="THDP-binding"/>
</dbReference>
<feature type="domain" description="Dehydrogenase E1 component" evidence="5">
    <location>
        <begin position="74"/>
        <end position="347"/>
    </location>
</feature>
<dbReference type="STRING" id="76021.BS329_06645"/>
<dbReference type="SUPFAM" id="SSF52518">
    <property type="entry name" value="Thiamin diphosphate-binding fold (THDP-binding)"/>
    <property type="match status" value="1"/>
</dbReference>
<protein>
    <submittedName>
        <fullName evidence="6">Pyruvate dehydrogenase (Acetyl-transferring) E1 component subunit alpha</fullName>
    </submittedName>
</protein>
<dbReference type="Pfam" id="PF00676">
    <property type="entry name" value="E1_dh"/>
    <property type="match status" value="1"/>
</dbReference>
<evidence type="ECO:0000256" key="3">
    <source>
        <dbReference type="ARBA" id="ARBA00023052"/>
    </source>
</evidence>
<evidence type="ECO:0000256" key="4">
    <source>
        <dbReference type="SAM" id="MobiDB-lite"/>
    </source>
</evidence>
<keyword evidence="7" id="KW-1185">Reference proteome</keyword>
<dbReference type="InterPro" id="IPR001017">
    <property type="entry name" value="DH_E1"/>
</dbReference>
<dbReference type="CDD" id="cd02000">
    <property type="entry name" value="TPP_E1_PDC_ADC_BCADC"/>
    <property type="match status" value="1"/>
</dbReference>
<keyword evidence="2" id="KW-0560">Oxidoreductase</keyword>
<gene>
    <name evidence="6" type="ORF">BS329_06645</name>
</gene>
<dbReference type="GO" id="GO:0016624">
    <property type="term" value="F:oxidoreductase activity, acting on the aldehyde or oxo group of donors, disulfide as acceptor"/>
    <property type="evidence" value="ECO:0007669"/>
    <property type="project" value="InterPro"/>
</dbReference>